<keyword evidence="3" id="KW-1185">Reference proteome</keyword>
<reference evidence="2 3" key="1">
    <citation type="submission" date="2019-04" db="EMBL/GenBank/DDBJ databases">
        <authorList>
            <person name="Li Y."/>
            <person name="Wang J."/>
        </authorList>
    </citation>
    <scope>NUCLEOTIDE SEQUENCE [LARGE SCALE GENOMIC DNA]</scope>
    <source>
        <strain evidence="2 3">DSM 14668</strain>
    </source>
</reference>
<dbReference type="InterPro" id="IPR025662">
    <property type="entry name" value="Sigma_54_int_dom_ATP-bd_1"/>
</dbReference>
<gene>
    <name evidence="2" type="ORF">E8A74_25675</name>
</gene>
<dbReference type="SUPFAM" id="SSF52540">
    <property type="entry name" value="P-loop containing nucleoside triphosphate hydrolases"/>
    <property type="match status" value="2"/>
</dbReference>
<name>A0A4U1J7P1_9BACT</name>
<evidence type="ECO:0000313" key="3">
    <source>
        <dbReference type="Proteomes" id="UP000309215"/>
    </source>
</evidence>
<feature type="domain" description="Orc1-like AAA ATPase" evidence="1">
    <location>
        <begin position="51"/>
        <end position="292"/>
    </location>
</feature>
<dbReference type="Pfam" id="PF13191">
    <property type="entry name" value="AAA_16"/>
    <property type="match status" value="1"/>
</dbReference>
<dbReference type="InterPro" id="IPR041664">
    <property type="entry name" value="AAA_16"/>
</dbReference>
<protein>
    <recommendedName>
        <fullName evidence="1">Orc1-like AAA ATPase domain-containing protein</fullName>
    </recommendedName>
</protein>
<proteinExistence type="predicted"/>
<dbReference type="EMBL" id="SSMQ01000029">
    <property type="protein sequence ID" value="TKD03363.1"/>
    <property type="molecule type" value="Genomic_DNA"/>
</dbReference>
<organism evidence="2 3">
    <name type="scientific">Polyangium fumosum</name>
    <dbReference type="NCBI Taxonomy" id="889272"/>
    <lineage>
        <taxon>Bacteria</taxon>
        <taxon>Pseudomonadati</taxon>
        <taxon>Myxococcota</taxon>
        <taxon>Polyangia</taxon>
        <taxon>Polyangiales</taxon>
        <taxon>Polyangiaceae</taxon>
        <taxon>Polyangium</taxon>
    </lineage>
</organism>
<dbReference type="InterPro" id="IPR027417">
    <property type="entry name" value="P-loop_NTPase"/>
</dbReference>
<sequence>MGNTMTEHDALLRVFLSGAKKDLFHSVEHRSQIWREDPFDVEPVHADARTQFQRLLAHATTPPGLDSGRILMLLGESGSGKTHLLRAFRNHVHVHGLGFVGYMQMSTSITSYPRYLMSNLIDSLDQAYYESAGTGSGLLRLSNAIASRCGDPDAIRALNEKASLSAGDIIELVERAADRLIAHPRYADLDLDLVRALLFLQRHEPALKKRVVKYLRCEALVEGDRRFLGSISPKAGDDDAQRLVEELGRLIAAFDNRSLILCVDQFEDTWHSDDAAPEFRRVTSSLCGVADQVPSSIIVIACLEDYYTKLRSKLSRSTLDRLEHDPAPVRLVAERSANEVEHIIAQRLGYLYETSGVKPAHGVVDPLYPFPREFVLGRDGMRVRDVLNACHRFREACIEAGGIVEMKGLFRPEAAPSISTGAALDTKAAKEKIERDWNDFLAQYHEEQTESEVEIVKLFGWAVENCAEGLEGGYRFDVTPKGESLDIRIMVPCGNGDSSLGEVLFVALCNRGTQSGGLNRQIAAARKEAKQRVFAILRSTEFPTDRKTATWKTLDDITKKGGRKAVLEQSHQRMLDAFRKFRSEQGQRAHFQEWLREGKHLSKILPISHILDLENLERFEKARGSRPASRA</sequence>
<dbReference type="OrthoDB" id="9758751at2"/>
<accession>A0A4U1J7P1</accession>
<dbReference type="Gene3D" id="3.40.50.300">
    <property type="entry name" value="P-loop containing nucleotide triphosphate hydrolases"/>
    <property type="match status" value="1"/>
</dbReference>
<evidence type="ECO:0000313" key="2">
    <source>
        <dbReference type="EMBL" id="TKD03363.1"/>
    </source>
</evidence>
<comment type="caution">
    <text evidence="2">The sequence shown here is derived from an EMBL/GenBank/DDBJ whole genome shotgun (WGS) entry which is preliminary data.</text>
</comment>
<dbReference type="PROSITE" id="PS00675">
    <property type="entry name" value="SIGMA54_INTERACT_1"/>
    <property type="match status" value="1"/>
</dbReference>
<dbReference type="AlphaFoldDB" id="A0A4U1J7P1"/>
<evidence type="ECO:0000259" key="1">
    <source>
        <dbReference type="Pfam" id="PF13191"/>
    </source>
</evidence>
<dbReference type="Proteomes" id="UP000309215">
    <property type="component" value="Unassembled WGS sequence"/>
</dbReference>